<evidence type="ECO:0000256" key="4">
    <source>
        <dbReference type="ARBA" id="ARBA00023180"/>
    </source>
</evidence>
<protein>
    <submittedName>
        <fullName evidence="7">Putative ixostatin</fullName>
    </submittedName>
</protein>
<dbReference type="AlphaFoldDB" id="A0A0K8RBX0"/>
<proteinExistence type="evidence at transcript level"/>
<keyword evidence="4" id="KW-0325">Glycoprotein</keyword>
<evidence type="ECO:0000256" key="6">
    <source>
        <dbReference type="SAM" id="SignalP"/>
    </source>
</evidence>
<evidence type="ECO:0000256" key="5">
    <source>
        <dbReference type="ARBA" id="ARBA00034321"/>
    </source>
</evidence>
<feature type="signal peptide" evidence="6">
    <location>
        <begin position="1"/>
        <end position="17"/>
    </location>
</feature>
<dbReference type="EMBL" id="GADI01005222">
    <property type="protein sequence ID" value="JAA68586.1"/>
    <property type="molecule type" value="mRNA"/>
</dbReference>
<evidence type="ECO:0000256" key="3">
    <source>
        <dbReference type="ARBA" id="ARBA00022729"/>
    </source>
</evidence>
<feature type="chain" id="PRO_5005516745" evidence="6">
    <location>
        <begin position="18"/>
        <end position="117"/>
    </location>
</feature>
<dbReference type="GO" id="GO:0005576">
    <property type="term" value="C:extracellular region"/>
    <property type="evidence" value="ECO:0007669"/>
    <property type="project" value="UniProtKB-SubCell"/>
</dbReference>
<comment type="subcellular location">
    <subcellularLocation>
        <location evidence="1">Secreted</location>
    </subcellularLocation>
</comment>
<dbReference type="InterPro" id="IPR021971">
    <property type="entry name" value="Salp15"/>
</dbReference>
<keyword evidence="3 6" id="KW-0732">Signal</keyword>
<organism evidence="7">
    <name type="scientific">Ixodes ricinus</name>
    <name type="common">Common tick</name>
    <name type="synonym">Acarus ricinus</name>
    <dbReference type="NCBI Taxonomy" id="34613"/>
    <lineage>
        <taxon>Eukaryota</taxon>
        <taxon>Metazoa</taxon>
        <taxon>Ecdysozoa</taxon>
        <taxon>Arthropoda</taxon>
        <taxon>Chelicerata</taxon>
        <taxon>Arachnida</taxon>
        <taxon>Acari</taxon>
        <taxon>Parasitiformes</taxon>
        <taxon>Ixodida</taxon>
        <taxon>Ixodoidea</taxon>
        <taxon>Ixodidae</taxon>
        <taxon>Ixodinae</taxon>
        <taxon>Ixodes</taxon>
    </lineage>
</organism>
<evidence type="ECO:0000256" key="1">
    <source>
        <dbReference type="ARBA" id="ARBA00004613"/>
    </source>
</evidence>
<evidence type="ECO:0000313" key="7">
    <source>
        <dbReference type="EMBL" id="JAA68586.1"/>
    </source>
</evidence>
<accession>A0A0K8RBX0</accession>
<reference evidence="7" key="1">
    <citation type="submission" date="2012-12" db="EMBL/GenBank/DDBJ databases">
        <title>Identification and characterization of a phenylalanine ammonia-lyase gene family in Isatis indigotica Fort.</title>
        <authorList>
            <person name="Liu Q."/>
            <person name="Chen J."/>
            <person name="Zhou X."/>
            <person name="Di P."/>
            <person name="Xiao Y."/>
            <person name="Xuan H."/>
            <person name="Zhang L."/>
            <person name="Chen W."/>
        </authorList>
    </citation>
    <scope>NUCLEOTIDE SEQUENCE</scope>
    <source>
        <tissue evidence="7">Salivary gland</tissue>
    </source>
</reference>
<sequence>MKQQMFILLAALQLSYQEHQSPSAHTPDKVIQEYYTRLSPGCKTELQLQIEQVCKVHGHSHFTASYEGCFVYCYNNENDGIIVTLRNGLPCGGNGQICKNGFCVDTPNNCEIDYFFP</sequence>
<dbReference type="Pfam" id="PF12115">
    <property type="entry name" value="Salp15"/>
    <property type="match status" value="1"/>
</dbReference>
<keyword evidence="2" id="KW-0964">Secreted</keyword>
<evidence type="ECO:0000256" key="2">
    <source>
        <dbReference type="ARBA" id="ARBA00022525"/>
    </source>
</evidence>
<comment type="similarity">
    <text evidence="5">Belongs to the salp15 family.</text>
</comment>
<name>A0A0K8RBX0_IXORI</name>